<evidence type="ECO:0000313" key="4">
    <source>
        <dbReference type="Proteomes" id="UP000696280"/>
    </source>
</evidence>
<feature type="domain" description="2EXR" evidence="2">
    <location>
        <begin position="78"/>
        <end position="151"/>
    </location>
</feature>
<evidence type="ECO:0000256" key="1">
    <source>
        <dbReference type="SAM" id="MobiDB-lite"/>
    </source>
</evidence>
<dbReference type="Proteomes" id="UP000696280">
    <property type="component" value="Unassembled WGS sequence"/>
</dbReference>
<feature type="region of interest" description="Disordered" evidence="1">
    <location>
        <begin position="1"/>
        <end position="67"/>
    </location>
</feature>
<name>A0A9N9PKE0_9HELO</name>
<dbReference type="OrthoDB" id="10300522at2759"/>
<reference evidence="3" key="1">
    <citation type="submission" date="2021-07" db="EMBL/GenBank/DDBJ databases">
        <authorList>
            <person name="Durling M."/>
        </authorList>
    </citation>
    <scope>NUCLEOTIDE SEQUENCE</scope>
</reference>
<dbReference type="Pfam" id="PF20150">
    <property type="entry name" value="2EXR"/>
    <property type="match status" value="1"/>
</dbReference>
<evidence type="ECO:0000259" key="2">
    <source>
        <dbReference type="Pfam" id="PF20150"/>
    </source>
</evidence>
<dbReference type="EMBL" id="CAJVRL010000076">
    <property type="protein sequence ID" value="CAG8956989.1"/>
    <property type="molecule type" value="Genomic_DNA"/>
</dbReference>
<accession>A0A9N9PKE0</accession>
<evidence type="ECO:0000313" key="3">
    <source>
        <dbReference type="EMBL" id="CAG8956989.1"/>
    </source>
</evidence>
<sequence length="346" mass="39393">MPFLPQSSSSDTPYTKDMKFPSQEHKTPPIATIPPHRGTRHCRTRTKNKKKTSNQPPQPEFPTSLSESSVNFNDDILSRIWHHALPKNNNVVIIAYIHNHSEGRYRFKSPNKPSPLLQVCRASRDMALSHYTASIGSRGSKRRIRFNSARDKVLLQVEGDNRFIDLLVDSIAEESAFMQDIFNIRDPSIEEIGFATIQNLLVEEDLVRQLHWPEEIRAFFRIFCSLKDLGMAIEGNIYMIKKKPEAEDDGRAFAVNIPHGRVLSKMMNINTPSRLNAFQVLRAVLSEMFSISSRPVLNLVRVSLTAKRPFGVGHISAGTREYDGISQDITDNTNDYEILFGIKEEE</sequence>
<organism evidence="3 4">
    <name type="scientific">Hymenoscyphus fraxineus</name>
    <dbReference type="NCBI Taxonomy" id="746836"/>
    <lineage>
        <taxon>Eukaryota</taxon>
        <taxon>Fungi</taxon>
        <taxon>Dikarya</taxon>
        <taxon>Ascomycota</taxon>
        <taxon>Pezizomycotina</taxon>
        <taxon>Leotiomycetes</taxon>
        <taxon>Helotiales</taxon>
        <taxon>Helotiaceae</taxon>
        <taxon>Hymenoscyphus</taxon>
    </lineage>
</organism>
<feature type="compositionally biased region" description="Polar residues" evidence="1">
    <location>
        <begin position="1"/>
        <end position="13"/>
    </location>
</feature>
<keyword evidence="4" id="KW-1185">Reference proteome</keyword>
<gene>
    <name evidence="3" type="ORF">HYFRA_00012468</name>
</gene>
<feature type="compositionally biased region" description="Basic and acidic residues" evidence="1">
    <location>
        <begin position="14"/>
        <end position="27"/>
    </location>
</feature>
<proteinExistence type="predicted"/>
<feature type="compositionally biased region" description="Basic residues" evidence="1">
    <location>
        <begin position="37"/>
        <end position="52"/>
    </location>
</feature>
<comment type="caution">
    <text evidence="3">The sequence shown here is derived from an EMBL/GenBank/DDBJ whole genome shotgun (WGS) entry which is preliminary data.</text>
</comment>
<dbReference type="InterPro" id="IPR045518">
    <property type="entry name" value="2EXR"/>
</dbReference>
<dbReference type="AlphaFoldDB" id="A0A9N9PKE0"/>
<protein>
    <recommendedName>
        <fullName evidence="2">2EXR domain-containing protein</fullName>
    </recommendedName>
</protein>